<dbReference type="InterPro" id="IPR004156">
    <property type="entry name" value="OATP"/>
</dbReference>
<keyword evidence="5 8" id="KW-1133">Transmembrane helix</keyword>
<dbReference type="InterPro" id="IPR020846">
    <property type="entry name" value="MFS_dom"/>
</dbReference>
<feature type="transmembrane region" description="Helical" evidence="8">
    <location>
        <begin position="435"/>
        <end position="456"/>
    </location>
</feature>
<reference evidence="12 13" key="1">
    <citation type="submission" date="2022-12" db="EMBL/GenBank/DDBJ databases">
        <title>Chromosome-level genome of Tegillarca granosa.</title>
        <authorList>
            <person name="Kim J."/>
        </authorList>
    </citation>
    <scope>NUCLEOTIDE SEQUENCE [LARGE SCALE GENOMIC DNA]</scope>
    <source>
        <strain evidence="12">Teg-2019</strain>
        <tissue evidence="12">Adductor muscle</tissue>
    </source>
</reference>
<evidence type="ECO:0000256" key="2">
    <source>
        <dbReference type="ARBA" id="ARBA00009657"/>
    </source>
</evidence>
<feature type="region of interest" description="Disordered" evidence="9">
    <location>
        <begin position="721"/>
        <end position="748"/>
    </location>
</feature>
<evidence type="ECO:0000256" key="9">
    <source>
        <dbReference type="SAM" id="MobiDB-lite"/>
    </source>
</evidence>
<feature type="transmembrane region" description="Helical" evidence="8">
    <location>
        <begin position="599"/>
        <end position="620"/>
    </location>
</feature>
<feature type="transmembrane region" description="Helical" evidence="8">
    <location>
        <begin position="289"/>
        <end position="311"/>
    </location>
</feature>
<keyword evidence="4 8" id="KW-0812">Transmembrane</keyword>
<accession>A0ABQ9G0W5</accession>
<comment type="caution">
    <text evidence="12">The sequence shown here is derived from an EMBL/GenBank/DDBJ whole genome shotgun (WGS) entry which is preliminary data.</text>
</comment>
<dbReference type="Pfam" id="PF03137">
    <property type="entry name" value="OATP"/>
    <property type="match status" value="1"/>
</dbReference>
<feature type="transmembrane region" description="Helical" evidence="8">
    <location>
        <begin position="367"/>
        <end position="387"/>
    </location>
</feature>
<keyword evidence="8" id="KW-0406">Ion transport</keyword>
<feature type="transmembrane region" description="Helical" evidence="8">
    <location>
        <begin position="653"/>
        <end position="675"/>
    </location>
</feature>
<dbReference type="NCBIfam" id="TIGR00805">
    <property type="entry name" value="oat"/>
    <property type="match status" value="1"/>
</dbReference>
<proteinExistence type="inferred from homology"/>
<dbReference type="PANTHER" id="PTHR11388">
    <property type="entry name" value="ORGANIC ANION TRANSPORTER"/>
    <property type="match status" value="1"/>
</dbReference>
<comment type="subcellular location">
    <subcellularLocation>
        <location evidence="1 8">Cell membrane</location>
        <topology evidence="1 8">Multi-pass membrane protein</topology>
    </subcellularLocation>
</comment>
<feature type="domain" description="Kazal-like" evidence="11">
    <location>
        <begin position="484"/>
        <end position="539"/>
    </location>
</feature>
<feature type="transmembrane region" description="Helical" evidence="8">
    <location>
        <begin position="123"/>
        <end position="144"/>
    </location>
</feature>
<evidence type="ECO:0000256" key="3">
    <source>
        <dbReference type="ARBA" id="ARBA00022475"/>
    </source>
</evidence>
<evidence type="ECO:0000259" key="10">
    <source>
        <dbReference type="PROSITE" id="PS50850"/>
    </source>
</evidence>
<feature type="transmembrane region" description="Helical" evidence="8">
    <location>
        <begin position="407"/>
        <end position="426"/>
    </location>
</feature>
<evidence type="ECO:0000256" key="8">
    <source>
        <dbReference type="RuleBase" id="RU362056"/>
    </source>
</evidence>
<keyword evidence="8" id="KW-0813">Transport</keyword>
<gene>
    <name evidence="12" type="ORF">KUTeg_000413</name>
</gene>
<keyword evidence="13" id="KW-1185">Reference proteome</keyword>
<protein>
    <recommendedName>
        <fullName evidence="8">Solute carrier organic anion transporter family member</fullName>
    </recommendedName>
</protein>
<dbReference type="PANTHER" id="PTHR11388:SF100">
    <property type="entry name" value="SOLUTE CARRIER ORGANIC ANION TRANSPORTER FAMILY MEMBER 4A1"/>
    <property type="match status" value="1"/>
</dbReference>
<evidence type="ECO:0000313" key="12">
    <source>
        <dbReference type="EMBL" id="KAJ8321942.1"/>
    </source>
</evidence>
<evidence type="ECO:0000313" key="13">
    <source>
        <dbReference type="Proteomes" id="UP001217089"/>
    </source>
</evidence>
<dbReference type="PROSITE" id="PS51465">
    <property type="entry name" value="KAZAL_2"/>
    <property type="match status" value="1"/>
</dbReference>
<evidence type="ECO:0000256" key="1">
    <source>
        <dbReference type="ARBA" id="ARBA00004651"/>
    </source>
</evidence>
<evidence type="ECO:0000256" key="6">
    <source>
        <dbReference type="ARBA" id="ARBA00023136"/>
    </source>
</evidence>
<dbReference type="PROSITE" id="PS50850">
    <property type="entry name" value="MFS"/>
    <property type="match status" value="1"/>
</dbReference>
<feature type="transmembrane region" description="Helical" evidence="8">
    <location>
        <begin position="83"/>
        <end position="103"/>
    </location>
</feature>
<feature type="domain" description="Major facilitator superfamily (MFS) profile" evidence="10">
    <location>
        <begin position="84"/>
        <end position="682"/>
    </location>
</feature>
<keyword evidence="3" id="KW-1003">Cell membrane</keyword>
<dbReference type="Proteomes" id="UP001217089">
    <property type="component" value="Unassembled WGS sequence"/>
</dbReference>
<dbReference type="CDD" id="cd17403">
    <property type="entry name" value="MFS_SLCO4_OATP4"/>
    <property type="match status" value="1"/>
</dbReference>
<dbReference type="InterPro" id="IPR002350">
    <property type="entry name" value="Kazal_dom"/>
</dbReference>
<keyword evidence="7" id="KW-1015">Disulfide bond</keyword>
<dbReference type="SUPFAM" id="SSF100895">
    <property type="entry name" value="Kazal-type serine protease inhibitors"/>
    <property type="match status" value="1"/>
</dbReference>
<comment type="similarity">
    <text evidence="2 8">Belongs to the organo anion transporter (TC 2.A.60) family.</text>
</comment>
<evidence type="ECO:0000256" key="5">
    <source>
        <dbReference type="ARBA" id="ARBA00022989"/>
    </source>
</evidence>
<dbReference type="SUPFAM" id="SSF103473">
    <property type="entry name" value="MFS general substrate transporter"/>
    <property type="match status" value="1"/>
</dbReference>
<feature type="transmembrane region" description="Helical" evidence="8">
    <location>
        <begin position="151"/>
        <end position="171"/>
    </location>
</feature>
<name>A0ABQ9G0W5_TEGGR</name>
<dbReference type="InterPro" id="IPR036058">
    <property type="entry name" value="Kazal_dom_sf"/>
</dbReference>
<dbReference type="Gene3D" id="1.20.1250.20">
    <property type="entry name" value="MFS general substrate transporter like domains"/>
    <property type="match status" value="1"/>
</dbReference>
<feature type="transmembrane region" description="Helical" evidence="8">
    <location>
        <begin position="245"/>
        <end position="269"/>
    </location>
</feature>
<feature type="transmembrane region" description="Helical" evidence="8">
    <location>
        <begin position="206"/>
        <end position="225"/>
    </location>
</feature>
<evidence type="ECO:0000259" key="11">
    <source>
        <dbReference type="PROSITE" id="PS51465"/>
    </source>
</evidence>
<feature type="transmembrane region" description="Helical" evidence="8">
    <location>
        <begin position="565"/>
        <end position="587"/>
    </location>
</feature>
<dbReference type="EMBL" id="JARBDR010000018">
    <property type="protein sequence ID" value="KAJ8321942.1"/>
    <property type="molecule type" value="Genomic_DNA"/>
</dbReference>
<evidence type="ECO:0000256" key="7">
    <source>
        <dbReference type="ARBA" id="ARBA00023157"/>
    </source>
</evidence>
<sequence length="748" mass="82352">MPSGRFKSPSNDQYTAMKHNGLQYKVNDDTVNNGVVVMTKYMDNTTPRDQEQSQGVGDEEEGHKCGWGPFKFSCLQKFRDPKWILFWLCWAGAIQGMVVNGFINVVISSIERRYDLSSTETGIIASCYDIASVICLIPVSYFGGLGRKPRYLGIGVFIMAIGSFVFSLPHFTSGQYEVIEGGDMLCNDSVNSTNCDTDLTLSNYKYVFFLAQLLHGAGATPLYTLGTTYLDENLPLRSSSLYIGIYYAFAIVGPAVGYLAGGAFLDFYVDIDTVDKIPLLTSSPRFVGAWWIGFLLSGALGLMVAFPLSLFPRSLPGTAKFKSEREAEVYSNHSNSHVSPQNVEENKKLSLRNIWYSFKVLLTNPTFMFLNLAAACEGNVLAGFATFAPKFIEAQFSLQSSMAAQYVGYAVIPAGGGGTFLGGFLVKKFNLHVKGIIRLCLGVTLPVLVLALVFLVHCDNVPFAGVNKQYSQSVNNGSLEFNGKFESHQCNKGCNCKLGDYNPVCGIDSVMYYSPCFAGCDVITSRNEPVKYSNCSCLTYFKDNKSHDYLAKQGKCESTCVYLPLFMPIFTLIILLTFTASMPALSATLRCVPHHQRSIALGIQWIIARCLGSIPGPILFGKMIDITCRLWQSNCSEKGSCFFYDNKSMSYNLLGVALSAKFCSALFFFLALVFYKMPNKGKDNINQSDKNTESNLTALGKNNQSVDTLTTSVQDEVVNGDIKQNGGTDLDEINKNVPKNDGFEMSKM</sequence>
<dbReference type="InterPro" id="IPR036259">
    <property type="entry name" value="MFS_trans_sf"/>
</dbReference>
<keyword evidence="6 8" id="KW-0472">Membrane</keyword>
<evidence type="ECO:0000256" key="4">
    <source>
        <dbReference type="ARBA" id="ARBA00022692"/>
    </source>
</evidence>
<organism evidence="12 13">
    <name type="scientific">Tegillarca granosa</name>
    <name type="common">Malaysian cockle</name>
    <name type="synonym">Anadara granosa</name>
    <dbReference type="NCBI Taxonomy" id="220873"/>
    <lineage>
        <taxon>Eukaryota</taxon>
        <taxon>Metazoa</taxon>
        <taxon>Spiralia</taxon>
        <taxon>Lophotrochozoa</taxon>
        <taxon>Mollusca</taxon>
        <taxon>Bivalvia</taxon>
        <taxon>Autobranchia</taxon>
        <taxon>Pteriomorphia</taxon>
        <taxon>Arcoida</taxon>
        <taxon>Arcoidea</taxon>
        <taxon>Arcidae</taxon>
        <taxon>Tegillarca</taxon>
    </lineage>
</organism>